<dbReference type="Gene3D" id="3.90.1320.10">
    <property type="entry name" value="Outer-capsid protein sigma 3, large lobe"/>
    <property type="match status" value="1"/>
</dbReference>
<dbReference type="PANTHER" id="PTHR31589">
    <property type="entry name" value="PROTEIN, PUTATIVE (DUF239)-RELATED-RELATED"/>
    <property type="match status" value="1"/>
</dbReference>
<dbReference type="AlphaFoldDB" id="A0AAF0UD43"/>
<name>A0AAF0UD43_SOLVR</name>
<reference evidence="2" key="1">
    <citation type="submission" date="2023-08" db="EMBL/GenBank/DDBJ databases">
        <title>A de novo genome assembly of Solanum verrucosum Schlechtendal, a Mexican diploid species geographically isolated from the other diploid A-genome species in potato relatives.</title>
        <authorList>
            <person name="Hosaka K."/>
        </authorList>
    </citation>
    <scope>NUCLEOTIDE SEQUENCE</scope>
    <source>
        <tissue evidence="2">Young leaves</tissue>
    </source>
</reference>
<dbReference type="PROSITE" id="PS52045">
    <property type="entry name" value="NEPROSIN_PEP_CD"/>
    <property type="match status" value="1"/>
</dbReference>
<protein>
    <recommendedName>
        <fullName evidence="1">Neprosin PEP catalytic domain-containing protein</fullName>
    </recommendedName>
</protein>
<accession>A0AAF0UD43</accession>
<evidence type="ECO:0000313" key="2">
    <source>
        <dbReference type="EMBL" id="WMV43870.1"/>
    </source>
</evidence>
<dbReference type="PANTHER" id="PTHR31589:SF223">
    <property type="entry name" value="PROTEIN, PUTATIVE (DUF239)-RELATED"/>
    <property type="match status" value="1"/>
</dbReference>
<dbReference type="Proteomes" id="UP001234989">
    <property type="component" value="Chromosome 8"/>
</dbReference>
<dbReference type="InterPro" id="IPR053168">
    <property type="entry name" value="Glutamic_endopeptidase"/>
</dbReference>
<evidence type="ECO:0000259" key="1">
    <source>
        <dbReference type="PROSITE" id="PS52045"/>
    </source>
</evidence>
<dbReference type="InterPro" id="IPR004314">
    <property type="entry name" value="Neprosin"/>
</dbReference>
<keyword evidence="3" id="KW-1185">Reference proteome</keyword>
<gene>
    <name evidence="2" type="ORF">MTR67_037255</name>
</gene>
<proteinExistence type="predicted"/>
<feature type="domain" description="Neprosin PEP catalytic" evidence="1">
    <location>
        <begin position="86"/>
        <end position="309"/>
    </location>
</feature>
<dbReference type="Pfam" id="PF03080">
    <property type="entry name" value="Neprosin"/>
    <property type="match status" value="1"/>
</dbReference>
<evidence type="ECO:0000313" key="3">
    <source>
        <dbReference type="Proteomes" id="UP001234989"/>
    </source>
</evidence>
<sequence>MLSKIEELELEEQLKLLNKPSIKTVKMKPTLVRSKQNSSASASNWSSRIWSEDGGCPFGTVPIKKITKEDLIRQRNMPPPEDHVTSDPELTTLAIVRIPKNPHNKFGGAGMANSLWNPLVEGQQHSACRLKIQKGSDILQVGWRVDPTLYSDNKTRLFVHFQAGNKQCFNVLCSGFVLVSHDTPIDMVFEDISQPGQGGSWEATMYIERDNVSGNWWFLFEESYKQIGFWPQQIFTELRGFADNIEWGGVAYSPPGVPKPPMGSGIFPVGNTDDAYCRRLSVLNDDGATIDVDRTTIYVDDPNLYRVLD</sequence>
<dbReference type="EMBL" id="CP133619">
    <property type="protein sequence ID" value="WMV43870.1"/>
    <property type="molecule type" value="Genomic_DNA"/>
</dbReference>
<organism evidence="2 3">
    <name type="scientific">Solanum verrucosum</name>
    <dbReference type="NCBI Taxonomy" id="315347"/>
    <lineage>
        <taxon>Eukaryota</taxon>
        <taxon>Viridiplantae</taxon>
        <taxon>Streptophyta</taxon>
        <taxon>Embryophyta</taxon>
        <taxon>Tracheophyta</taxon>
        <taxon>Spermatophyta</taxon>
        <taxon>Magnoliopsida</taxon>
        <taxon>eudicotyledons</taxon>
        <taxon>Gunneridae</taxon>
        <taxon>Pentapetalae</taxon>
        <taxon>asterids</taxon>
        <taxon>lamiids</taxon>
        <taxon>Solanales</taxon>
        <taxon>Solanaceae</taxon>
        <taxon>Solanoideae</taxon>
        <taxon>Solaneae</taxon>
        <taxon>Solanum</taxon>
    </lineage>
</organism>